<dbReference type="Proteomes" id="UP001153069">
    <property type="component" value="Unassembled WGS sequence"/>
</dbReference>
<accession>A0A9N8DK87</accession>
<dbReference type="OrthoDB" id="42006at2759"/>
<proteinExistence type="predicted"/>
<evidence type="ECO:0008006" key="3">
    <source>
        <dbReference type="Google" id="ProtNLM"/>
    </source>
</evidence>
<sequence length="411" mass="47396">MPSIQSLSRKSSGALRIRPSVVVRAATTLIVALSCVSLMQKTAPLQERNLLEKPLMKAMSIYDQSTPYIAPVQSDRKLGVLVGIFTADMKNDREYRARHRRLFTLWNDPRVCSLADFQKRSVAKRDSCEVIFTFVVGANPRGPPEWIEQDDDDNGKRMENPILLPPSLDSKFTSSDLDKKDVTRLNICENMNEGKSQTWFKYGYLIAQDYPEISYVMKLDADSILHLHEFFHFAYRHLPPPPHSNNAYVGALRDKAYWPLKKGITPKDREELEGFFGADFEGVHLYLAGQCYILSINLARVVMKESKVLDEKKIRLAENPPKIKRNYTSYLEGHEDHDIAAMVFHSLEPVHLITVGRKQRFWEHPVKGEPRWRRIWHREVARMEGRPFENKLYSTESSYEEVTGLQIDVTA</sequence>
<protein>
    <recommendedName>
        <fullName evidence="3">Hexosyltransferase</fullName>
    </recommendedName>
</protein>
<keyword evidence="2" id="KW-1185">Reference proteome</keyword>
<reference evidence="1" key="1">
    <citation type="submission" date="2020-06" db="EMBL/GenBank/DDBJ databases">
        <authorList>
            <consortium name="Plant Systems Biology data submission"/>
        </authorList>
    </citation>
    <scope>NUCLEOTIDE SEQUENCE</scope>
    <source>
        <strain evidence="1">D6</strain>
    </source>
</reference>
<comment type="caution">
    <text evidence="1">The sequence shown here is derived from an EMBL/GenBank/DDBJ whole genome shotgun (WGS) entry which is preliminary data.</text>
</comment>
<organism evidence="1 2">
    <name type="scientific">Seminavis robusta</name>
    <dbReference type="NCBI Taxonomy" id="568900"/>
    <lineage>
        <taxon>Eukaryota</taxon>
        <taxon>Sar</taxon>
        <taxon>Stramenopiles</taxon>
        <taxon>Ochrophyta</taxon>
        <taxon>Bacillariophyta</taxon>
        <taxon>Bacillariophyceae</taxon>
        <taxon>Bacillariophycidae</taxon>
        <taxon>Naviculales</taxon>
        <taxon>Naviculaceae</taxon>
        <taxon>Seminavis</taxon>
    </lineage>
</organism>
<name>A0A9N8DK87_9STRA</name>
<gene>
    <name evidence="1" type="ORF">SEMRO_104_G052770.1</name>
</gene>
<evidence type="ECO:0000313" key="1">
    <source>
        <dbReference type="EMBL" id="CAB9501274.1"/>
    </source>
</evidence>
<dbReference type="AlphaFoldDB" id="A0A9N8DK87"/>
<evidence type="ECO:0000313" key="2">
    <source>
        <dbReference type="Proteomes" id="UP001153069"/>
    </source>
</evidence>
<dbReference type="EMBL" id="CAICTM010000103">
    <property type="protein sequence ID" value="CAB9501274.1"/>
    <property type="molecule type" value="Genomic_DNA"/>
</dbReference>